<sequence length="331" mass="37806">MNELYRLDQIISLVETTVHTSRFCFSFLCSRQDNQLEFLEDDLFIDLLNLSHLFLHGNRLWNLRQNTFRGLGVLDRLLLHQNRIQWVDRQAFHDLRRLTTLYLFNNSLTELSGASLTLLPALEYLRLNDNPWECDCKALSLWDWLRRFRGSTSSLMCVSPPELAGKDLKALKKEDLPSCLSGESHARGAQDGEMEHGESLNHLNRHRKHHNHHQQPYLPHGDQYSFPSPSPLPRPPKGGRRNCTRRGRKAKGGPNEVQVLQEGGETDYTPDGGKYDLPATARRKNKCTPRTSVGPPSGVQRANNKAESQRADYMLSYSSALLLSLISVILR</sequence>
<dbReference type="PANTHER" id="PTHR24369:SF196">
    <property type="entry name" value="RETICULON 4 RECEPTOR LIKE 1"/>
    <property type="match status" value="1"/>
</dbReference>
<keyword evidence="2" id="KW-0732">Signal</keyword>
<dbReference type="PANTHER" id="PTHR24369">
    <property type="entry name" value="ANTIGEN BSP, PUTATIVE-RELATED"/>
    <property type="match status" value="1"/>
</dbReference>
<organism evidence="7 8">
    <name type="scientific">Solea senegalensis</name>
    <name type="common">Senegalese sole</name>
    <dbReference type="NCBI Taxonomy" id="28829"/>
    <lineage>
        <taxon>Eukaryota</taxon>
        <taxon>Metazoa</taxon>
        <taxon>Chordata</taxon>
        <taxon>Craniata</taxon>
        <taxon>Vertebrata</taxon>
        <taxon>Euteleostomi</taxon>
        <taxon>Actinopterygii</taxon>
        <taxon>Neopterygii</taxon>
        <taxon>Teleostei</taxon>
        <taxon>Neoteleostei</taxon>
        <taxon>Acanthomorphata</taxon>
        <taxon>Carangaria</taxon>
        <taxon>Pleuronectiformes</taxon>
        <taxon>Pleuronectoidei</taxon>
        <taxon>Soleidae</taxon>
        <taxon>Solea</taxon>
    </lineage>
</organism>
<dbReference type="Pfam" id="PF13855">
    <property type="entry name" value="LRR_8"/>
    <property type="match status" value="1"/>
</dbReference>
<dbReference type="EMBL" id="JAGKHQ010000005">
    <property type="protein sequence ID" value="KAG7516169.1"/>
    <property type="molecule type" value="Genomic_DNA"/>
</dbReference>
<dbReference type="GO" id="GO:0098552">
    <property type="term" value="C:side of membrane"/>
    <property type="evidence" value="ECO:0007669"/>
    <property type="project" value="UniProtKB-KW"/>
</dbReference>
<dbReference type="GO" id="GO:0043204">
    <property type="term" value="C:perikaryon"/>
    <property type="evidence" value="ECO:0007669"/>
    <property type="project" value="UniProtKB-SubCell"/>
</dbReference>
<comment type="caution">
    <text evidence="7">The sequence shown here is derived from an EMBL/GenBank/DDBJ whole genome shotgun (WGS) entry which is preliminary data.</text>
</comment>
<evidence type="ECO:0000256" key="2">
    <source>
        <dbReference type="ARBA" id="ARBA00022729"/>
    </source>
</evidence>
<feature type="region of interest" description="Disordered" evidence="5">
    <location>
        <begin position="284"/>
        <end position="304"/>
    </location>
</feature>
<dbReference type="GO" id="GO:0042995">
    <property type="term" value="C:cell projection"/>
    <property type="evidence" value="ECO:0007669"/>
    <property type="project" value="UniProtKB-SubCell"/>
</dbReference>
<evidence type="ECO:0000259" key="6">
    <source>
        <dbReference type="SMART" id="SM00082"/>
    </source>
</evidence>
<protein>
    <submittedName>
        <fullName evidence="7">Reticulon-4 receptor-like 1</fullName>
    </submittedName>
</protein>
<dbReference type="SMART" id="SM00369">
    <property type="entry name" value="LRR_TYP"/>
    <property type="match status" value="3"/>
</dbReference>
<feature type="domain" description="LRRCT" evidence="6">
    <location>
        <begin position="130"/>
        <end position="180"/>
    </location>
</feature>
<name>A0AAV6SGI8_SOLSE</name>
<evidence type="ECO:0000256" key="3">
    <source>
        <dbReference type="ARBA" id="ARBA00022737"/>
    </source>
</evidence>
<dbReference type="GO" id="GO:0005886">
    <property type="term" value="C:plasma membrane"/>
    <property type="evidence" value="ECO:0007669"/>
    <property type="project" value="UniProtKB-SubCell"/>
</dbReference>
<proteinExistence type="predicted"/>
<keyword evidence="7" id="KW-0675">Receptor</keyword>
<feature type="region of interest" description="Disordered" evidence="5">
    <location>
        <begin position="206"/>
        <end position="272"/>
    </location>
</feature>
<keyword evidence="8" id="KW-1185">Reference proteome</keyword>
<keyword evidence="4" id="KW-0325">Glycoprotein</keyword>
<gene>
    <name evidence="7" type="ORF">JOB18_024738</name>
</gene>
<evidence type="ECO:0000256" key="4">
    <source>
        <dbReference type="ARBA" id="ARBA00023180"/>
    </source>
</evidence>
<dbReference type="Proteomes" id="UP000693946">
    <property type="component" value="Linkage Group LG13"/>
</dbReference>
<dbReference type="InterPro" id="IPR050541">
    <property type="entry name" value="LRR_TM_domain-containing"/>
</dbReference>
<reference evidence="7 8" key="1">
    <citation type="journal article" date="2021" name="Sci. Rep.">
        <title>Chromosome anchoring in Senegalese sole (Solea senegalensis) reveals sex-associated markers and genome rearrangements in flatfish.</title>
        <authorList>
            <person name="Guerrero-Cozar I."/>
            <person name="Gomez-Garrido J."/>
            <person name="Berbel C."/>
            <person name="Martinez-Blanch J.F."/>
            <person name="Alioto T."/>
            <person name="Claros M.G."/>
            <person name="Gagnaire P.A."/>
            <person name="Manchado M."/>
        </authorList>
    </citation>
    <scope>NUCLEOTIDE SEQUENCE [LARGE SCALE GENOMIC DNA]</scope>
    <source>
        <strain evidence="7">Sse05_10M</strain>
    </source>
</reference>
<evidence type="ECO:0000256" key="5">
    <source>
        <dbReference type="SAM" id="MobiDB-lite"/>
    </source>
</evidence>
<keyword evidence="3" id="KW-0677">Repeat</keyword>
<feature type="compositionally biased region" description="Basic residues" evidence="5">
    <location>
        <begin position="237"/>
        <end position="251"/>
    </location>
</feature>
<dbReference type="InterPro" id="IPR000483">
    <property type="entry name" value="Cys-rich_flank_reg_C"/>
</dbReference>
<dbReference type="InterPro" id="IPR001611">
    <property type="entry name" value="Leu-rich_rpt"/>
</dbReference>
<dbReference type="AlphaFoldDB" id="A0AAV6SGI8"/>
<evidence type="ECO:0000313" key="7">
    <source>
        <dbReference type="EMBL" id="KAG7516169.1"/>
    </source>
</evidence>
<evidence type="ECO:0000256" key="1">
    <source>
        <dbReference type="ARBA" id="ARBA00022614"/>
    </source>
</evidence>
<dbReference type="InterPro" id="IPR003591">
    <property type="entry name" value="Leu-rich_rpt_typical-subtyp"/>
</dbReference>
<accession>A0AAV6SGI8</accession>
<keyword evidence="1" id="KW-0433">Leucine-rich repeat</keyword>
<dbReference type="GO" id="GO:0045121">
    <property type="term" value="C:membrane raft"/>
    <property type="evidence" value="ECO:0007669"/>
    <property type="project" value="UniProtKB-SubCell"/>
</dbReference>
<evidence type="ECO:0000313" key="8">
    <source>
        <dbReference type="Proteomes" id="UP000693946"/>
    </source>
</evidence>
<dbReference type="SMART" id="SM00082">
    <property type="entry name" value="LRRCT"/>
    <property type="match status" value="1"/>
</dbReference>